<dbReference type="InterPro" id="IPR036179">
    <property type="entry name" value="Ig-like_dom_sf"/>
</dbReference>
<dbReference type="SMART" id="SM00409">
    <property type="entry name" value="IG"/>
    <property type="match status" value="2"/>
</dbReference>
<dbReference type="GO" id="GO:0004888">
    <property type="term" value="F:transmembrane signaling receptor activity"/>
    <property type="evidence" value="ECO:0007669"/>
    <property type="project" value="TreeGrafter"/>
</dbReference>
<evidence type="ECO:0000313" key="5">
    <source>
        <dbReference type="Ensembl" id="ENSOTSP00005150491.1"/>
    </source>
</evidence>
<proteinExistence type="predicted"/>
<evidence type="ECO:0000256" key="2">
    <source>
        <dbReference type="ARBA" id="ARBA00023157"/>
    </source>
</evidence>
<dbReference type="PANTHER" id="PTHR11481">
    <property type="entry name" value="IMMUNOGLOBULIN FC RECEPTOR"/>
    <property type="match status" value="1"/>
</dbReference>
<dbReference type="GO" id="GO:0006955">
    <property type="term" value="P:immune response"/>
    <property type="evidence" value="ECO:0007669"/>
    <property type="project" value="TreeGrafter"/>
</dbReference>
<dbReference type="PANTHER" id="PTHR11481:SF64">
    <property type="entry name" value="FC RECEPTOR-LIKE PROTEIN 4"/>
    <property type="match status" value="1"/>
</dbReference>
<feature type="signal peptide" evidence="3">
    <location>
        <begin position="1"/>
        <end position="22"/>
    </location>
</feature>
<protein>
    <recommendedName>
        <fullName evidence="4">Ig-like domain-containing protein</fullName>
    </recommendedName>
</protein>
<reference evidence="5" key="2">
    <citation type="submission" date="2025-08" db="UniProtKB">
        <authorList>
            <consortium name="Ensembl"/>
        </authorList>
    </citation>
    <scope>IDENTIFICATION</scope>
</reference>
<dbReference type="SUPFAM" id="SSF48726">
    <property type="entry name" value="Immunoglobulin"/>
    <property type="match status" value="2"/>
</dbReference>
<dbReference type="InterPro" id="IPR007110">
    <property type="entry name" value="Ig-like_dom"/>
</dbReference>
<name>A0AAZ3SBU6_ONCTS</name>
<dbReference type="AlphaFoldDB" id="A0AAZ3SBU6"/>
<reference evidence="5" key="3">
    <citation type="submission" date="2025-09" db="UniProtKB">
        <authorList>
            <consortium name="Ensembl"/>
        </authorList>
    </citation>
    <scope>IDENTIFICATION</scope>
</reference>
<dbReference type="InterPro" id="IPR050488">
    <property type="entry name" value="Ig_Fc_receptor"/>
</dbReference>
<dbReference type="GeneTree" id="ENSGT01120000272270"/>
<accession>A0AAZ3SBU6</accession>
<feature type="chain" id="PRO_5044186210" description="Ig-like domain-containing protein" evidence="3">
    <location>
        <begin position="23"/>
        <end position="262"/>
    </location>
</feature>
<keyword evidence="1 3" id="KW-0732">Signal</keyword>
<organism evidence="5 6">
    <name type="scientific">Oncorhynchus tshawytscha</name>
    <name type="common">Chinook salmon</name>
    <name type="synonym">Salmo tshawytscha</name>
    <dbReference type="NCBI Taxonomy" id="74940"/>
    <lineage>
        <taxon>Eukaryota</taxon>
        <taxon>Metazoa</taxon>
        <taxon>Chordata</taxon>
        <taxon>Craniata</taxon>
        <taxon>Vertebrata</taxon>
        <taxon>Euteleostomi</taxon>
        <taxon>Actinopterygii</taxon>
        <taxon>Neopterygii</taxon>
        <taxon>Teleostei</taxon>
        <taxon>Protacanthopterygii</taxon>
        <taxon>Salmoniformes</taxon>
        <taxon>Salmonidae</taxon>
        <taxon>Salmoninae</taxon>
        <taxon>Oncorhynchus</taxon>
    </lineage>
</organism>
<dbReference type="GO" id="GO:0009897">
    <property type="term" value="C:external side of plasma membrane"/>
    <property type="evidence" value="ECO:0007669"/>
    <property type="project" value="TreeGrafter"/>
</dbReference>
<evidence type="ECO:0000256" key="1">
    <source>
        <dbReference type="ARBA" id="ARBA00022729"/>
    </source>
</evidence>
<dbReference type="InterPro" id="IPR003599">
    <property type="entry name" value="Ig_sub"/>
</dbReference>
<dbReference type="Gene3D" id="2.60.40.10">
    <property type="entry name" value="Immunoglobulins"/>
    <property type="match status" value="2"/>
</dbReference>
<keyword evidence="2" id="KW-1015">Disulfide bond</keyword>
<dbReference type="GO" id="GO:0007166">
    <property type="term" value="P:cell surface receptor signaling pathway"/>
    <property type="evidence" value="ECO:0007669"/>
    <property type="project" value="TreeGrafter"/>
</dbReference>
<dbReference type="Proteomes" id="UP000694402">
    <property type="component" value="Unassembled WGS sequence"/>
</dbReference>
<evidence type="ECO:0000256" key="3">
    <source>
        <dbReference type="SAM" id="SignalP"/>
    </source>
</evidence>
<feature type="domain" description="Ig-like" evidence="4">
    <location>
        <begin position="1"/>
        <end position="101"/>
    </location>
</feature>
<dbReference type="PROSITE" id="PS50835">
    <property type="entry name" value="IG_LIKE"/>
    <property type="match status" value="2"/>
</dbReference>
<dbReference type="Pfam" id="PF13927">
    <property type="entry name" value="Ig_3"/>
    <property type="match status" value="1"/>
</dbReference>
<sequence>MSVICILMCATYSLFVVCCVCAERPVAVLTLQPNWTQIFIRETTDWNYRWYKNSQLFSPFNTKPEYRISLVYRSNSGSYTCEGVKGNKFSKTSEAVQLTVSGNPQPVLSVSPQWLNPGDSVTLSCEVDKTSTGWRFSWYRTVPYREGNPTLSDKSYSLQPLSDNVTTEDSYTLIPAGPTPTGGYVCRAGRGDPVYDTLYSLTLSLIVSDLQPSVFLRIIPNTTQHFRSTSLSLSCEKKGNSTGWRLRYTERGVEEHKLIWGL</sequence>
<evidence type="ECO:0000259" key="4">
    <source>
        <dbReference type="PROSITE" id="PS50835"/>
    </source>
</evidence>
<dbReference type="Ensembl" id="ENSOTST00005123723.1">
    <property type="protein sequence ID" value="ENSOTSP00005150491.1"/>
    <property type="gene ID" value="ENSOTSG00005078384.1"/>
</dbReference>
<reference evidence="6" key="1">
    <citation type="journal article" date="2018" name="PLoS ONE">
        <title>Chinook salmon (Oncorhynchus tshawytscha) genome and transcriptome.</title>
        <authorList>
            <person name="Christensen K.A."/>
            <person name="Leong J.S."/>
            <person name="Sakhrani D."/>
            <person name="Biagi C.A."/>
            <person name="Minkley D.R."/>
            <person name="Withler R.E."/>
            <person name="Rondeau E.B."/>
            <person name="Koop B.F."/>
            <person name="Devlin R.H."/>
        </authorList>
    </citation>
    <scope>NUCLEOTIDE SEQUENCE [LARGE SCALE GENOMIC DNA]</scope>
</reference>
<dbReference type="InterPro" id="IPR013783">
    <property type="entry name" value="Ig-like_fold"/>
</dbReference>
<keyword evidence="6" id="KW-1185">Reference proteome</keyword>
<feature type="domain" description="Ig-like" evidence="4">
    <location>
        <begin position="104"/>
        <end position="202"/>
    </location>
</feature>
<evidence type="ECO:0000313" key="6">
    <source>
        <dbReference type="Proteomes" id="UP000694402"/>
    </source>
</evidence>